<name>A0A373FD75_COMTE</name>
<keyword evidence="2" id="KW-1185">Reference proteome</keyword>
<dbReference type="EMBL" id="QURR01000029">
    <property type="protein sequence ID" value="RGE41359.1"/>
    <property type="molecule type" value="Genomic_DNA"/>
</dbReference>
<accession>A0A373FD75</accession>
<comment type="caution">
    <text evidence="1">The sequence shown here is derived from an EMBL/GenBank/DDBJ whole genome shotgun (WGS) entry which is preliminary data.</text>
</comment>
<dbReference type="OrthoDB" id="8896069at2"/>
<proteinExistence type="predicted"/>
<dbReference type="AlphaFoldDB" id="A0A373FD75"/>
<sequence>MNTNAQAQMHKRNAVWKMLQDNGAKQGINPTVRKHAFAWHTLGDEAALPKKWEGKIQAVFDLLIPETEMKALDDSIANYLAGDDSELRRYLSERVVVEIGIAPITSEFARTDWRSRKFSDPLYLTPAGFLHAYPEADDDLFIDHDQVQTALSFYRNTAEGNKLAKNSQFRVIAPAVLGKIGGKGYGRWVKEVKGKSYSEPRRSLAETHEIYASGGRAALKDIYSPSYVFVLLRKFAHNGLQLAQEDKI</sequence>
<evidence type="ECO:0000313" key="2">
    <source>
        <dbReference type="Proteomes" id="UP000261948"/>
    </source>
</evidence>
<organism evidence="1 2">
    <name type="scientific">Comamonas testosteroni</name>
    <name type="common">Pseudomonas testosteroni</name>
    <dbReference type="NCBI Taxonomy" id="285"/>
    <lineage>
        <taxon>Bacteria</taxon>
        <taxon>Pseudomonadati</taxon>
        <taxon>Pseudomonadota</taxon>
        <taxon>Betaproteobacteria</taxon>
        <taxon>Burkholderiales</taxon>
        <taxon>Comamonadaceae</taxon>
        <taxon>Comamonas</taxon>
    </lineage>
</organism>
<dbReference type="Proteomes" id="UP000261948">
    <property type="component" value="Unassembled WGS sequence"/>
</dbReference>
<evidence type="ECO:0000313" key="1">
    <source>
        <dbReference type="EMBL" id="RGE41359.1"/>
    </source>
</evidence>
<reference evidence="1 2" key="1">
    <citation type="submission" date="2018-08" db="EMBL/GenBank/DDBJ databases">
        <title>Comamonas testosteroni strain SWCO2.</title>
        <authorList>
            <person name="Jiang N."/>
            <person name="Zhang X.Z."/>
        </authorList>
    </citation>
    <scope>NUCLEOTIDE SEQUENCE [LARGE SCALE GENOMIC DNA]</scope>
    <source>
        <strain evidence="1 2">SWCO2</strain>
    </source>
</reference>
<protein>
    <submittedName>
        <fullName evidence="1">Uncharacterized protein</fullName>
    </submittedName>
</protein>
<gene>
    <name evidence="1" type="ORF">DZC30_18800</name>
</gene>